<evidence type="ECO:0000313" key="3">
    <source>
        <dbReference type="Proteomes" id="UP000236584"/>
    </source>
</evidence>
<proteinExistence type="predicted"/>
<dbReference type="InterPro" id="IPR006311">
    <property type="entry name" value="TAT_signal"/>
</dbReference>
<accession>A0A2I8VMT8</accession>
<sequence length="199" mass="20666">MPLPSILTRRRLLAGVGAVALAGCLGDDNDGSEPATASSTATNPAVTATATTESRSTTAVPSCAVDADLPTTEFGPPYPPLGAVDSPALAVDFALEFEEALQRNRVRILEPAISYVRLDSDESTDVRSVERGFLVGARVELTYGNEVHTSSGTATGFQKRHVATAAYFVGDRALRVGTAELAVVDPRDAADGETVACGE</sequence>
<dbReference type="Proteomes" id="UP000236584">
    <property type="component" value="Chromosome"/>
</dbReference>
<dbReference type="EMBL" id="CP026309">
    <property type="protein sequence ID" value="AUV83205.1"/>
    <property type="molecule type" value="Genomic_DNA"/>
</dbReference>
<gene>
    <name evidence="2" type="ORF">C2R22_17420</name>
</gene>
<dbReference type="RefSeq" id="WP_103426894.1">
    <property type="nucleotide sequence ID" value="NZ_CP026309.1"/>
</dbReference>
<evidence type="ECO:0000313" key="2">
    <source>
        <dbReference type="EMBL" id="AUV83205.1"/>
    </source>
</evidence>
<feature type="region of interest" description="Disordered" evidence="1">
    <location>
        <begin position="30"/>
        <end position="59"/>
    </location>
</feature>
<dbReference type="PROSITE" id="PS51318">
    <property type="entry name" value="TAT"/>
    <property type="match status" value="1"/>
</dbReference>
<feature type="compositionally biased region" description="Low complexity" evidence="1">
    <location>
        <begin position="34"/>
        <end position="59"/>
    </location>
</feature>
<dbReference type="AlphaFoldDB" id="A0A2I8VMT8"/>
<name>A0A2I8VMT8_9EURY</name>
<evidence type="ECO:0000256" key="1">
    <source>
        <dbReference type="SAM" id="MobiDB-lite"/>
    </source>
</evidence>
<dbReference type="KEGG" id="srub:C2R22_17420"/>
<organism evidence="2 3">
    <name type="scientific">Salinigranum rubrum</name>
    <dbReference type="NCBI Taxonomy" id="755307"/>
    <lineage>
        <taxon>Archaea</taxon>
        <taxon>Methanobacteriati</taxon>
        <taxon>Methanobacteriota</taxon>
        <taxon>Stenosarchaea group</taxon>
        <taxon>Halobacteria</taxon>
        <taxon>Halobacteriales</taxon>
        <taxon>Haloferacaceae</taxon>
        <taxon>Salinigranum</taxon>
    </lineage>
</organism>
<dbReference type="GeneID" id="35593910"/>
<protein>
    <submittedName>
        <fullName evidence="2">Uncharacterized protein</fullName>
    </submittedName>
</protein>
<reference evidence="2 3" key="1">
    <citation type="submission" date="2018-01" db="EMBL/GenBank/DDBJ databases">
        <title>Complete genome sequence of Salinigranum rubrum GX10T, an extremely halophilic archaeon isolated from a marine solar saltern.</title>
        <authorList>
            <person name="Han S."/>
        </authorList>
    </citation>
    <scope>NUCLEOTIDE SEQUENCE [LARGE SCALE GENOMIC DNA]</scope>
    <source>
        <strain evidence="2 3">GX10</strain>
    </source>
</reference>
<keyword evidence="3" id="KW-1185">Reference proteome</keyword>